<evidence type="ECO:0000256" key="1">
    <source>
        <dbReference type="SAM" id="SignalP"/>
    </source>
</evidence>
<comment type="caution">
    <text evidence="2">The sequence shown here is derived from an EMBL/GenBank/DDBJ whole genome shotgun (WGS) entry which is preliminary data.</text>
</comment>
<keyword evidence="1" id="KW-0732">Signal</keyword>
<dbReference type="Proteomes" id="UP000746741">
    <property type="component" value="Unassembled WGS sequence"/>
</dbReference>
<organism evidence="2 5">
    <name type="scientific">Neoroseomonas oryzicola</name>
    <dbReference type="NCBI Taxonomy" id="535904"/>
    <lineage>
        <taxon>Bacteria</taxon>
        <taxon>Pseudomonadati</taxon>
        <taxon>Pseudomonadota</taxon>
        <taxon>Alphaproteobacteria</taxon>
        <taxon>Acetobacterales</taxon>
        <taxon>Acetobacteraceae</taxon>
        <taxon>Neoroseomonas</taxon>
    </lineage>
</organism>
<feature type="signal peptide" evidence="1">
    <location>
        <begin position="1"/>
        <end position="24"/>
    </location>
</feature>
<name>A0A9X9WK66_9PROT</name>
<keyword evidence="4" id="KW-1185">Reference proteome</keyword>
<dbReference type="AlphaFoldDB" id="A0A9X9WK66"/>
<feature type="chain" id="PRO_5040761089" description="DUF4087 domain-containing protein" evidence="1">
    <location>
        <begin position="25"/>
        <end position="84"/>
    </location>
</feature>
<reference evidence="2" key="3">
    <citation type="journal article" date="2021" name="Syst. Appl. Microbiol.">
        <title>Roseomonas hellenica sp. nov., isolated from roots of wild-growing Alkanna tinctoria.</title>
        <authorList>
            <person name="Rat A."/>
            <person name="Naranjo H.D."/>
            <person name="Lebbe L."/>
            <person name="Cnockaert M."/>
            <person name="Krigas N."/>
            <person name="Grigoriadou K."/>
            <person name="Maloupa E."/>
            <person name="Willems A."/>
        </authorList>
    </citation>
    <scope>NUCLEOTIDE SEQUENCE</scope>
    <source>
        <strain evidence="2">LMG 31161</strain>
    </source>
</reference>
<sequence length="84" mass="8852">MKRLAIATVLALGGGLLAAAPAYANYWVYCDNGRIVVESRSPQQMEIARGSSACQMGPTFSFASDAQGFAERNFGGVGRACSCR</sequence>
<reference evidence="3 4" key="2">
    <citation type="submission" date="2020-02" db="EMBL/GenBank/DDBJ databases">
        <authorList>
            <person name="Sun Q."/>
            <person name="Inoue M."/>
        </authorList>
    </citation>
    <scope>NUCLEOTIDE SEQUENCE [LARGE SCALE GENOMIC DNA]</scope>
    <source>
        <strain evidence="3 4">KCTC 22478</strain>
    </source>
</reference>
<dbReference type="RefSeq" id="WP_168037840.1">
    <property type="nucleotide sequence ID" value="NZ_JAAEDK010000036.1"/>
</dbReference>
<accession>A0A9X9WK66</accession>
<proteinExistence type="predicted"/>
<evidence type="ECO:0000313" key="5">
    <source>
        <dbReference type="Proteomes" id="UP001138708"/>
    </source>
</evidence>
<protein>
    <recommendedName>
        <fullName evidence="6">DUF4087 domain-containing protein</fullName>
    </recommendedName>
</protein>
<dbReference type="EMBL" id="JAAEDK010000036">
    <property type="protein sequence ID" value="MBR0660726.1"/>
    <property type="molecule type" value="Genomic_DNA"/>
</dbReference>
<dbReference type="EMBL" id="JAAVUP010000001">
    <property type="protein sequence ID" value="NKE15322.1"/>
    <property type="molecule type" value="Genomic_DNA"/>
</dbReference>
<reference evidence="2" key="1">
    <citation type="submission" date="2020-01" db="EMBL/GenBank/DDBJ databases">
        <authorList>
            <person name="Rat A."/>
        </authorList>
    </citation>
    <scope>NUCLEOTIDE SEQUENCE</scope>
    <source>
        <strain evidence="2">LMG 31161</strain>
    </source>
</reference>
<dbReference type="Proteomes" id="UP001138708">
    <property type="component" value="Unassembled WGS sequence"/>
</dbReference>
<evidence type="ECO:0000313" key="3">
    <source>
        <dbReference type="EMBL" id="NKE15322.1"/>
    </source>
</evidence>
<evidence type="ECO:0000313" key="4">
    <source>
        <dbReference type="Proteomes" id="UP000746741"/>
    </source>
</evidence>
<evidence type="ECO:0000313" key="2">
    <source>
        <dbReference type="EMBL" id="MBR0660726.1"/>
    </source>
</evidence>
<gene>
    <name evidence="3" type="ORF">GWK15_00055</name>
    <name evidence="2" type="ORF">GXW75_15825</name>
</gene>
<evidence type="ECO:0008006" key="6">
    <source>
        <dbReference type="Google" id="ProtNLM"/>
    </source>
</evidence>